<dbReference type="InterPro" id="IPR038723">
    <property type="entry name" value="ArnR1-like_HTH"/>
</dbReference>
<feature type="domain" description="ArnR1-like winged helix-turn-helix" evidence="1">
    <location>
        <begin position="17"/>
        <end position="95"/>
    </location>
</feature>
<reference evidence="3" key="1">
    <citation type="submission" date="2017-03" db="EMBL/GenBank/DDBJ databases">
        <authorList>
            <person name="Herbold C."/>
        </authorList>
    </citation>
    <scope>NUCLEOTIDE SEQUENCE [LARGE SCALE GENOMIC DNA]</scope>
</reference>
<sequence>MLTITQQRRPFQVSKYRSKMAIIADILEVLIDYGSDGALISAISRRANLSHYAVLDECQRLGDAGMVISMKNKKNHIFRINEKGIQFFFELQRFLAIVQTMNLRY</sequence>
<evidence type="ECO:0000313" key="3">
    <source>
        <dbReference type="Proteomes" id="UP000230607"/>
    </source>
</evidence>
<proteinExistence type="predicted"/>
<evidence type="ECO:0000259" key="1">
    <source>
        <dbReference type="Pfam" id="PF14947"/>
    </source>
</evidence>
<dbReference type="Proteomes" id="UP000230607">
    <property type="component" value="Chromosome 1"/>
</dbReference>
<protein>
    <recommendedName>
        <fullName evidence="1">ArnR1-like winged helix-turn-helix domain-containing protein</fullName>
    </recommendedName>
</protein>
<accession>A0A2H1FI19</accession>
<gene>
    <name evidence="2" type="ORF">NCS_30248</name>
</gene>
<dbReference type="AlphaFoldDB" id="A0A2H1FI19"/>
<dbReference type="Gene3D" id="1.10.10.10">
    <property type="entry name" value="Winged helix-like DNA-binding domain superfamily/Winged helix DNA-binding domain"/>
    <property type="match status" value="1"/>
</dbReference>
<dbReference type="SUPFAM" id="SSF46785">
    <property type="entry name" value="Winged helix' DNA-binding domain"/>
    <property type="match status" value="1"/>
</dbReference>
<dbReference type="InterPro" id="IPR036388">
    <property type="entry name" value="WH-like_DNA-bd_sf"/>
</dbReference>
<organism evidence="2 3">
    <name type="scientific">Candidatus Nitrosotalea okcheonensis</name>
    <dbReference type="NCBI Taxonomy" id="1903276"/>
    <lineage>
        <taxon>Archaea</taxon>
        <taxon>Nitrososphaerota</taxon>
        <taxon>Nitrososphaeria</taxon>
        <taxon>Nitrosotaleales</taxon>
        <taxon>Nitrosotaleaceae</taxon>
        <taxon>Nitrosotalea</taxon>
    </lineage>
</organism>
<keyword evidence="3" id="KW-1185">Reference proteome</keyword>
<dbReference type="Pfam" id="PF14947">
    <property type="entry name" value="HTH_45"/>
    <property type="match status" value="1"/>
</dbReference>
<evidence type="ECO:0000313" key="2">
    <source>
        <dbReference type="EMBL" id="SMH72408.1"/>
    </source>
</evidence>
<dbReference type="InterPro" id="IPR036390">
    <property type="entry name" value="WH_DNA-bd_sf"/>
</dbReference>
<dbReference type="EMBL" id="LT841358">
    <property type="protein sequence ID" value="SMH72408.1"/>
    <property type="molecule type" value="Genomic_DNA"/>
</dbReference>
<name>A0A2H1FI19_9ARCH</name>